<feature type="domain" description="Cytochrome c" evidence="6">
    <location>
        <begin position="52"/>
        <end position="138"/>
    </location>
</feature>
<evidence type="ECO:0000256" key="3">
    <source>
        <dbReference type="ARBA" id="ARBA00023004"/>
    </source>
</evidence>
<dbReference type="STRING" id="1307839.L21SP5_01410"/>
<dbReference type="RefSeq" id="WP_057952554.1">
    <property type="nucleotide sequence ID" value="NZ_CP013118.1"/>
</dbReference>
<dbReference type="InterPro" id="IPR036909">
    <property type="entry name" value="Cyt_c-like_dom_sf"/>
</dbReference>
<keyword evidence="2 4" id="KW-0479">Metal-binding</keyword>
<dbReference type="InterPro" id="IPR009056">
    <property type="entry name" value="Cyt_c-like_dom"/>
</dbReference>
<accession>A0A0S2HYI0</accession>
<dbReference type="Proteomes" id="UP000064893">
    <property type="component" value="Chromosome"/>
</dbReference>
<evidence type="ECO:0000256" key="1">
    <source>
        <dbReference type="ARBA" id="ARBA00022617"/>
    </source>
</evidence>
<keyword evidence="1 4" id="KW-0349">Heme</keyword>
<dbReference type="GO" id="GO:0009055">
    <property type="term" value="F:electron transfer activity"/>
    <property type="evidence" value="ECO:0007669"/>
    <property type="project" value="InterPro"/>
</dbReference>
<evidence type="ECO:0000256" key="5">
    <source>
        <dbReference type="SAM" id="SignalP"/>
    </source>
</evidence>
<dbReference type="AlphaFoldDB" id="A0A0S2HYI0"/>
<evidence type="ECO:0000259" key="6">
    <source>
        <dbReference type="PROSITE" id="PS51007"/>
    </source>
</evidence>
<dbReference type="GO" id="GO:0046872">
    <property type="term" value="F:metal ion binding"/>
    <property type="evidence" value="ECO:0007669"/>
    <property type="project" value="UniProtKB-KW"/>
</dbReference>
<evidence type="ECO:0000313" key="8">
    <source>
        <dbReference type="Proteomes" id="UP000064893"/>
    </source>
</evidence>
<name>A0A0S2HYI0_9BACT</name>
<dbReference type="Gene3D" id="1.10.760.10">
    <property type="entry name" value="Cytochrome c-like domain"/>
    <property type="match status" value="1"/>
</dbReference>
<dbReference type="SUPFAM" id="SSF46626">
    <property type="entry name" value="Cytochrome c"/>
    <property type="match status" value="1"/>
</dbReference>
<protein>
    <submittedName>
        <fullName evidence="7">Putative bifunctional cbb3-type cytochrome c oxidase subunit II/cytochrome c</fullName>
    </submittedName>
</protein>
<proteinExistence type="predicted"/>
<feature type="chain" id="PRO_5006599444" evidence="5">
    <location>
        <begin position="17"/>
        <end position="138"/>
    </location>
</feature>
<dbReference type="EMBL" id="CP013118">
    <property type="protein sequence ID" value="ALO15060.1"/>
    <property type="molecule type" value="Genomic_DNA"/>
</dbReference>
<reference evidence="7 8" key="1">
    <citation type="submission" date="2015-11" db="EMBL/GenBank/DDBJ databases">
        <title>Description and complete genome sequence of a novel strain predominating in hypersaline microbial mats and representing a new family of the Bacteriodetes phylum.</title>
        <authorList>
            <person name="Spring S."/>
            <person name="Bunk B."/>
            <person name="Sproer C."/>
            <person name="Klenk H.-P."/>
        </authorList>
    </citation>
    <scope>NUCLEOTIDE SEQUENCE [LARGE SCALE GENOMIC DNA]</scope>
    <source>
        <strain evidence="7 8">L21-Spi-D4</strain>
    </source>
</reference>
<feature type="signal peptide" evidence="5">
    <location>
        <begin position="1"/>
        <end position="16"/>
    </location>
</feature>
<dbReference type="OrthoDB" id="9811395at2"/>
<gene>
    <name evidence="7" type="ORF">L21SP5_01410</name>
</gene>
<sequence length="138" mass="15990" precursor="true">MKKTYLAILVSAIAMAFILMSFSLPQDKQYGPEWDIPAKYKNMENPHKGDKSLKNVGRSLYMKHCRSCHGNKGEGDGPKSRMLETAMRDFGSEEVQSKTDGELYYMSIIGRDEMPNYESKIEYEEDRWALINYIRSMK</sequence>
<organism evidence="7 8">
    <name type="scientific">Salinivirga cyanobacteriivorans</name>
    <dbReference type="NCBI Taxonomy" id="1307839"/>
    <lineage>
        <taxon>Bacteria</taxon>
        <taxon>Pseudomonadati</taxon>
        <taxon>Bacteroidota</taxon>
        <taxon>Bacteroidia</taxon>
        <taxon>Bacteroidales</taxon>
        <taxon>Salinivirgaceae</taxon>
        <taxon>Salinivirga</taxon>
    </lineage>
</organism>
<dbReference type="Pfam" id="PF00034">
    <property type="entry name" value="Cytochrom_C"/>
    <property type="match status" value="1"/>
</dbReference>
<evidence type="ECO:0000256" key="2">
    <source>
        <dbReference type="ARBA" id="ARBA00022723"/>
    </source>
</evidence>
<dbReference type="KEGG" id="blq:L21SP5_01410"/>
<dbReference type="PROSITE" id="PS51007">
    <property type="entry name" value="CYTC"/>
    <property type="match status" value="1"/>
</dbReference>
<evidence type="ECO:0000313" key="7">
    <source>
        <dbReference type="EMBL" id="ALO15060.1"/>
    </source>
</evidence>
<keyword evidence="3 4" id="KW-0408">Iron</keyword>
<dbReference type="GO" id="GO:0020037">
    <property type="term" value="F:heme binding"/>
    <property type="evidence" value="ECO:0007669"/>
    <property type="project" value="InterPro"/>
</dbReference>
<keyword evidence="8" id="KW-1185">Reference proteome</keyword>
<evidence type="ECO:0000256" key="4">
    <source>
        <dbReference type="PROSITE-ProRule" id="PRU00433"/>
    </source>
</evidence>
<keyword evidence="5" id="KW-0732">Signal</keyword>